<feature type="compositionally biased region" description="Low complexity" evidence="5">
    <location>
        <begin position="947"/>
        <end position="958"/>
    </location>
</feature>
<name>A0A0L0FSA2_9EUKA</name>
<accession>A0A0L0FSA2</accession>
<dbReference type="EMBL" id="KQ242298">
    <property type="protein sequence ID" value="KNC79476.1"/>
    <property type="molecule type" value="Genomic_DNA"/>
</dbReference>
<evidence type="ECO:0000256" key="5">
    <source>
        <dbReference type="SAM" id="MobiDB-lite"/>
    </source>
</evidence>
<feature type="region of interest" description="Disordered" evidence="5">
    <location>
        <begin position="385"/>
        <end position="523"/>
    </location>
</feature>
<keyword evidence="1" id="KW-0479">Metal-binding</keyword>
<dbReference type="Gene3D" id="6.10.140.2220">
    <property type="match status" value="1"/>
</dbReference>
<feature type="region of interest" description="Disordered" evidence="5">
    <location>
        <begin position="117"/>
        <end position="327"/>
    </location>
</feature>
<feature type="compositionally biased region" description="Polar residues" evidence="5">
    <location>
        <begin position="676"/>
        <end position="687"/>
    </location>
</feature>
<proteinExistence type="predicted"/>
<feature type="compositionally biased region" description="Basic residues" evidence="5">
    <location>
        <begin position="716"/>
        <end position="726"/>
    </location>
</feature>
<evidence type="ECO:0000256" key="1">
    <source>
        <dbReference type="ARBA" id="ARBA00022723"/>
    </source>
</evidence>
<gene>
    <name evidence="7" type="ORF">SARC_08131</name>
</gene>
<evidence type="ECO:0000256" key="3">
    <source>
        <dbReference type="ARBA" id="ARBA00022833"/>
    </source>
</evidence>
<protein>
    <recommendedName>
        <fullName evidence="6">MYND-type domain-containing protein</fullName>
    </recommendedName>
</protein>
<feature type="compositionally biased region" description="Polar residues" evidence="5">
    <location>
        <begin position="899"/>
        <end position="913"/>
    </location>
</feature>
<feature type="compositionally biased region" description="Basic and acidic residues" evidence="5">
    <location>
        <begin position="688"/>
        <end position="707"/>
    </location>
</feature>
<dbReference type="PROSITE" id="PS50865">
    <property type="entry name" value="ZF_MYND_2"/>
    <property type="match status" value="1"/>
</dbReference>
<evidence type="ECO:0000313" key="7">
    <source>
        <dbReference type="EMBL" id="KNC79476.1"/>
    </source>
</evidence>
<dbReference type="InterPro" id="IPR013087">
    <property type="entry name" value="Znf_C2H2_type"/>
</dbReference>
<dbReference type="GeneID" id="25908635"/>
<keyword evidence="3" id="KW-0862">Zinc</keyword>
<dbReference type="InterPro" id="IPR002893">
    <property type="entry name" value="Znf_MYND"/>
</dbReference>
<feature type="compositionally biased region" description="Basic and acidic residues" evidence="5">
    <location>
        <begin position="461"/>
        <end position="471"/>
    </location>
</feature>
<dbReference type="Proteomes" id="UP000054560">
    <property type="component" value="Unassembled WGS sequence"/>
</dbReference>
<feature type="domain" description="MYND-type" evidence="6">
    <location>
        <begin position="7"/>
        <end position="44"/>
    </location>
</feature>
<feature type="compositionally biased region" description="Polar residues" evidence="5">
    <location>
        <begin position="879"/>
        <end position="890"/>
    </location>
</feature>
<feature type="compositionally biased region" description="Basic and acidic residues" evidence="5">
    <location>
        <begin position="150"/>
        <end position="173"/>
    </location>
</feature>
<dbReference type="RefSeq" id="XP_014153378.1">
    <property type="nucleotide sequence ID" value="XM_014297903.1"/>
</dbReference>
<keyword evidence="8" id="KW-1185">Reference proteome</keyword>
<evidence type="ECO:0000256" key="2">
    <source>
        <dbReference type="ARBA" id="ARBA00022771"/>
    </source>
</evidence>
<feature type="region of interest" description="Disordered" evidence="5">
    <location>
        <begin position="625"/>
        <end position="998"/>
    </location>
</feature>
<feature type="compositionally biased region" description="Polar residues" evidence="5">
    <location>
        <begin position="568"/>
        <end position="580"/>
    </location>
</feature>
<dbReference type="SUPFAM" id="SSF144232">
    <property type="entry name" value="HIT/MYND zinc finger-like"/>
    <property type="match status" value="1"/>
</dbReference>
<evidence type="ECO:0000259" key="6">
    <source>
        <dbReference type="PROSITE" id="PS50865"/>
    </source>
</evidence>
<evidence type="ECO:0000256" key="4">
    <source>
        <dbReference type="PROSITE-ProRule" id="PRU00134"/>
    </source>
</evidence>
<feature type="region of interest" description="Disordered" evidence="5">
    <location>
        <begin position="77"/>
        <end position="100"/>
    </location>
</feature>
<feature type="compositionally biased region" description="Polar residues" evidence="5">
    <location>
        <begin position="751"/>
        <end position="775"/>
    </location>
</feature>
<evidence type="ECO:0000313" key="8">
    <source>
        <dbReference type="Proteomes" id="UP000054560"/>
    </source>
</evidence>
<feature type="compositionally biased region" description="Basic and acidic residues" evidence="5">
    <location>
        <begin position="653"/>
        <end position="675"/>
    </location>
</feature>
<dbReference type="OrthoDB" id="2931494at2759"/>
<feature type="compositionally biased region" description="Basic residues" evidence="5">
    <location>
        <begin position="552"/>
        <end position="564"/>
    </location>
</feature>
<dbReference type="Pfam" id="PF01753">
    <property type="entry name" value="zf-MYND"/>
    <property type="match status" value="1"/>
</dbReference>
<feature type="compositionally biased region" description="Polar residues" evidence="5">
    <location>
        <begin position="625"/>
        <end position="652"/>
    </location>
</feature>
<feature type="compositionally biased region" description="Polar residues" evidence="5">
    <location>
        <begin position="931"/>
        <end position="943"/>
    </location>
</feature>
<dbReference type="GO" id="GO:0008270">
    <property type="term" value="F:zinc ion binding"/>
    <property type="evidence" value="ECO:0007669"/>
    <property type="project" value="UniProtKB-KW"/>
</dbReference>
<sequence>MACRTKCDVCGAPAVFACPCQHRFYCTKECQRTNWRRDGHKDNCALRCGRVAETAKLREAQNTYTTESIPSINARRTMRGSDTRGQVTQGMGMADIQDGDTSIMEGASILKGARLEEDFGRGGGSRNSNSTQPTRASRRQGAAVTSQSERPPRTSGRELEGKAPADHVQETHTRGPASGNADHHTVVHNAKTISTTATKANGREDVNHKSEGKYKPRQTRAEAARSAITGRLRNAGNRNPGYGGKSAHPLTPKKSPGWRKLSPGPGGSGVSSLTPNNSEKGGKAAGITKGSGHVDMRHRRALSKPKSSGLYGNGVSPAITDTVPSAAGKSRAPLVAVKQPPVVIEVEKKVQPVIEEKAQREKKSQAQPVEDKIVPSVVGESVPAQPVVEKEVHHKSKYKPRTTRAHGAAPEIDLTAPLPDEKAAQIFQNRPNRPNRPGETRKAKQAAKKAAKLPVQSRGDAVADEKTERHSQTVSTSRETTGVTAMDVDGDSGSPNVRADASAAGEGPVNTGIESELEKPTSKEVALGEIRDTHGPVTEVPTVAVSVSAHKYSPRATRRGAKRGRTADINSEVSGSARYSSSKRLRKTLESAMDLPDRHNGAEVSMSAGDSRASVGTAIEVIVAETQTDTALSSTVQSKRAASSPSKQQTQPHLRDGVDSRRKRQADGRNSKENVDNGTATAPVQQASDKKVNTEKHLGQARFDGRDLANSVPHAAGRKRSPRASRRANASRQVQPYVQEAVSAGMEKVSHTTVQGKTNSDTPGSKNPKTATTAVVNEAQKDSSLGSEPQKDSSLGIDAQKKRSDKAQAIRAANGSGNALYQLPRPQPKVRPLPKAHTQKSSRRSGDKGKNGKKASSKCPFSDQVTATDNVAEARVAQKSAQPVSDTHGQTDIPMSVQDLASGTKTASETSDAQFVGTHETLSAADVNAQAKDTGSEQANSEAGKTASGSAGVAPVAKAKVKVVQKHKESSSGKESTQRAVGANGMRVSSRRRRNRKGTVTVDLDGREVSPRAYASAERQAQAEAEIEEDEYICRICDIRFDEMYELEFHNQLHFDVVDDLWVDPKAEKA</sequence>
<dbReference type="AlphaFoldDB" id="A0A0L0FSA2"/>
<feature type="region of interest" description="Disordered" evidence="5">
    <location>
        <begin position="550"/>
        <end position="613"/>
    </location>
</feature>
<keyword evidence="2 4" id="KW-0863">Zinc-finger</keyword>
<feature type="compositionally biased region" description="Basic and acidic residues" evidence="5">
    <location>
        <begin position="201"/>
        <end position="223"/>
    </location>
</feature>
<feature type="compositionally biased region" description="Polar residues" evidence="5">
    <location>
        <begin position="472"/>
        <end position="483"/>
    </location>
</feature>
<feature type="compositionally biased region" description="Basic residues" evidence="5">
    <location>
        <begin position="393"/>
        <end position="404"/>
    </location>
</feature>
<feature type="compositionally biased region" description="Basic residues" evidence="5">
    <location>
        <begin position="832"/>
        <end position="843"/>
    </location>
</feature>
<reference evidence="7 8" key="1">
    <citation type="submission" date="2011-02" db="EMBL/GenBank/DDBJ databases">
        <title>The Genome Sequence of Sphaeroforma arctica JP610.</title>
        <authorList>
            <consortium name="The Broad Institute Genome Sequencing Platform"/>
            <person name="Russ C."/>
            <person name="Cuomo C."/>
            <person name="Young S.K."/>
            <person name="Zeng Q."/>
            <person name="Gargeya S."/>
            <person name="Alvarado L."/>
            <person name="Berlin A."/>
            <person name="Chapman S.B."/>
            <person name="Chen Z."/>
            <person name="Freedman E."/>
            <person name="Gellesch M."/>
            <person name="Goldberg J."/>
            <person name="Griggs A."/>
            <person name="Gujja S."/>
            <person name="Heilman E."/>
            <person name="Heiman D."/>
            <person name="Howarth C."/>
            <person name="Mehta T."/>
            <person name="Neiman D."/>
            <person name="Pearson M."/>
            <person name="Roberts A."/>
            <person name="Saif S."/>
            <person name="Shea T."/>
            <person name="Shenoy N."/>
            <person name="Sisk P."/>
            <person name="Stolte C."/>
            <person name="Sykes S."/>
            <person name="White J."/>
            <person name="Yandava C."/>
            <person name="Burger G."/>
            <person name="Gray M.W."/>
            <person name="Holland P.W.H."/>
            <person name="King N."/>
            <person name="Lang F.B.F."/>
            <person name="Roger A.J."/>
            <person name="Ruiz-Trillo I."/>
            <person name="Haas B."/>
            <person name="Nusbaum C."/>
            <person name="Birren B."/>
        </authorList>
    </citation>
    <scope>NUCLEOTIDE SEQUENCE [LARGE SCALE GENOMIC DNA]</scope>
    <source>
        <strain evidence="7 8">JP610</strain>
    </source>
</reference>
<feature type="compositionally biased region" description="Basic and acidic residues" evidence="5">
    <location>
        <begin position="799"/>
        <end position="808"/>
    </location>
</feature>
<dbReference type="PROSITE" id="PS00028">
    <property type="entry name" value="ZINC_FINGER_C2H2_1"/>
    <property type="match status" value="1"/>
</dbReference>
<organism evidence="7 8">
    <name type="scientific">Sphaeroforma arctica JP610</name>
    <dbReference type="NCBI Taxonomy" id="667725"/>
    <lineage>
        <taxon>Eukaryota</taxon>
        <taxon>Ichthyosporea</taxon>
        <taxon>Ichthyophonida</taxon>
        <taxon>Sphaeroforma</taxon>
    </lineage>
</organism>